<dbReference type="AlphaFoldDB" id="A0A653BR49"/>
<dbReference type="Proteomes" id="UP000410492">
    <property type="component" value="Unassembled WGS sequence"/>
</dbReference>
<proteinExistence type="predicted"/>
<feature type="compositionally biased region" description="Polar residues" evidence="1">
    <location>
        <begin position="131"/>
        <end position="149"/>
    </location>
</feature>
<reference evidence="2 3" key="1">
    <citation type="submission" date="2019-01" db="EMBL/GenBank/DDBJ databases">
        <authorList>
            <person name="Sayadi A."/>
        </authorList>
    </citation>
    <scope>NUCLEOTIDE SEQUENCE [LARGE SCALE GENOMIC DNA]</scope>
</reference>
<evidence type="ECO:0000256" key="1">
    <source>
        <dbReference type="SAM" id="MobiDB-lite"/>
    </source>
</evidence>
<keyword evidence="3" id="KW-1185">Reference proteome</keyword>
<sequence>MTERKQWCVVEFVDGVQLVPYIWIIDEQRPVFKSNLRYEKAVKNYEPPLDTWSLFPIKRILGIFENYDRAKHKLKLAEEQSDLNTDLEDEAKQKRKFKKKVIFSSSYEEEEEASAPTLKPFPQPVFPKKQANQVKRSTEDTPTSSVSAI</sequence>
<feature type="non-terminal residue" evidence="2">
    <location>
        <position position="149"/>
    </location>
</feature>
<dbReference type="EMBL" id="CAACVG010003781">
    <property type="protein sequence ID" value="VEN37775.1"/>
    <property type="molecule type" value="Genomic_DNA"/>
</dbReference>
<organism evidence="2 3">
    <name type="scientific">Callosobruchus maculatus</name>
    <name type="common">Southern cowpea weevil</name>
    <name type="synonym">Pulse bruchid</name>
    <dbReference type="NCBI Taxonomy" id="64391"/>
    <lineage>
        <taxon>Eukaryota</taxon>
        <taxon>Metazoa</taxon>
        <taxon>Ecdysozoa</taxon>
        <taxon>Arthropoda</taxon>
        <taxon>Hexapoda</taxon>
        <taxon>Insecta</taxon>
        <taxon>Pterygota</taxon>
        <taxon>Neoptera</taxon>
        <taxon>Endopterygota</taxon>
        <taxon>Coleoptera</taxon>
        <taxon>Polyphaga</taxon>
        <taxon>Cucujiformia</taxon>
        <taxon>Chrysomeloidea</taxon>
        <taxon>Chrysomelidae</taxon>
        <taxon>Bruchinae</taxon>
        <taxon>Bruchini</taxon>
        <taxon>Callosobruchus</taxon>
    </lineage>
</organism>
<evidence type="ECO:0000313" key="2">
    <source>
        <dbReference type="EMBL" id="VEN37775.1"/>
    </source>
</evidence>
<name>A0A653BR49_CALMS</name>
<protein>
    <submittedName>
        <fullName evidence="2">Uncharacterized protein</fullName>
    </submittedName>
</protein>
<dbReference type="OrthoDB" id="6776298at2759"/>
<evidence type="ECO:0000313" key="3">
    <source>
        <dbReference type="Proteomes" id="UP000410492"/>
    </source>
</evidence>
<accession>A0A653BR49</accession>
<feature type="region of interest" description="Disordered" evidence="1">
    <location>
        <begin position="105"/>
        <end position="149"/>
    </location>
</feature>
<gene>
    <name evidence="2" type="ORF">CALMAC_LOCUS2906</name>
</gene>